<protein>
    <submittedName>
        <fullName evidence="1">Transposase-like protein</fullName>
    </submittedName>
</protein>
<keyword evidence="2" id="KW-1185">Reference proteome</keyword>
<comment type="caution">
    <text evidence="1">The sequence shown here is derived from an EMBL/GenBank/DDBJ whole genome shotgun (WGS) entry which is preliminary data.</text>
</comment>
<dbReference type="EMBL" id="JACHFL010000016">
    <property type="protein sequence ID" value="MBB5365259.1"/>
    <property type="molecule type" value="Genomic_DNA"/>
</dbReference>
<name>A0A7W8K113_9DEIO</name>
<gene>
    <name evidence="1" type="ORF">HNQ08_004380</name>
</gene>
<sequence length="69" mass="8119">MNIIGYALRLYHRFALSYRDMQDLLHQRGREVSHGTIRKWSIGASNLLRYSPRSCASGMGRLCCRWFLK</sequence>
<reference evidence="1 2" key="1">
    <citation type="submission" date="2020-08" db="EMBL/GenBank/DDBJ databases">
        <title>Genomic Encyclopedia of Type Strains, Phase IV (KMG-IV): sequencing the most valuable type-strain genomes for metagenomic binning, comparative biology and taxonomic classification.</title>
        <authorList>
            <person name="Goeker M."/>
        </authorList>
    </citation>
    <scope>NUCLEOTIDE SEQUENCE [LARGE SCALE GENOMIC DNA]</scope>
    <source>
        <strain evidence="1 2">DSM 27939</strain>
    </source>
</reference>
<organism evidence="1 2">
    <name type="scientific">Deinococcus humi</name>
    <dbReference type="NCBI Taxonomy" id="662880"/>
    <lineage>
        <taxon>Bacteria</taxon>
        <taxon>Thermotogati</taxon>
        <taxon>Deinococcota</taxon>
        <taxon>Deinococci</taxon>
        <taxon>Deinococcales</taxon>
        <taxon>Deinococcaceae</taxon>
        <taxon>Deinococcus</taxon>
    </lineage>
</organism>
<dbReference type="Proteomes" id="UP000552709">
    <property type="component" value="Unassembled WGS sequence"/>
</dbReference>
<evidence type="ECO:0000313" key="1">
    <source>
        <dbReference type="EMBL" id="MBB5365259.1"/>
    </source>
</evidence>
<dbReference type="AlphaFoldDB" id="A0A7W8K113"/>
<proteinExistence type="predicted"/>
<evidence type="ECO:0000313" key="2">
    <source>
        <dbReference type="Proteomes" id="UP000552709"/>
    </source>
</evidence>
<accession>A0A7W8K113</accession>